<feature type="transmembrane region" description="Helical" evidence="19">
    <location>
        <begin position="105"/>
        <end position="127"/>
    </location>
</feature>
<dbReference type="Pfam" id="PF01569">
    <property type="entry name" value="PAP2"/>
    <property type="match status" value="1"/>
</dbReference>
<keyword evidence="18" id="KW-0479">Metal-binding</keyword>
<dbReference type="OrthoDB" id="9789934at2"/>
<keyword evidence="7 17" id="KW-0547">Nucleotide-binding</keyword>
<dbReference type="GO" id="GO:0008654">
    <property type="term" value="P:phospholipid biosynthetic process"/>
    <property type="evidence" value="ECO:0007669"/>
    <property type="project" value="UniProtKB-KW"/>
</dbReference>
<comment type="similarity">
    <text evidence="2">Belongs to the bacterial diacylglycerol kinase family.</text>
</comment>
<evidence type="ECO:0000313" key="21">
    <source>
        <dbReference type="EMBL" id="TFF64799.1"/>
    </source>
</evidence>
<keyword evidence="13" id="KW-0594">Phospholipid biosynthesis</keyword>
<feature type="binding site" evidence="17">
    <location>
        <position position="84"/>
    </location>
    <ligand>
        <name>ATP</name>
        <dbReference type="ChEBI" id="CHEBI:30616"/>
    </ligand>
</feature>
<evidence type="ECO:0000313" key="22">
    <source>
        <dbReference type="Proteomes" id="UP000297454"/>
    </source>
</evidence>
<comment type="cofactor">
    <cofactor evidence="18">
        <name>Mg(2+)</name>
        <dbReference type="ChEBI" id="CHEBI:18420"/>
    </cofactor>
    <text evidence="18">Mn(2+), Zn(2+), Cd(2+) and Co(2+) support activity to lesser extents.</text>
</comment>
<dbReference type="Pfam" id="PF01219">
    <property type="entry name" value="DAGK_prokar"/>
    <property type="match status" value="1"/>
</dbReference>
<evidence type="ECO:0000256" key="9">
    <source>
        <dbReference type="ARBA" id="ARBA00022840"/>
    </source>
</evidence>
<evidence type="ECO:0000256" key="15">
    <source>
        <dbReference type="PIRSR" id="PIRSR600829-1"/>
    </source>
</evidence>
<evidence type="ECO:0000256" key="4">
    <source>
        <dbReference type="ARBA" id="ARBA00022516"/>
    </source>
</evidence>
<feature type="transmembrane region" description="Helical" evidence="19">
    <location>
        <begin position="227"/>
        <end position="248"/>
    </location>
</feature>
<keyword evidence="14" id="KW-1208">Phospholipid metabolism</keyword>
<comment type="subcellular location">
    <subcellularLocation>
        <location evidence="1">Cell membrane</location>
        <topology evidence="1">Multi-pass membrane protein</topology>
    </subcellularLocation>
</comment>
<name>A0A4R9C172_9FIRM</name>
<evidence type="ECO:0000256" key="19">
    <source>
        <dbReference type="SAM" id="Phobius"/>
    </source>
</evidence>
<keyword evidence="9 17" id="KW-0067">ATP-binding</keyword>
<keyword evidence="12 19" id="KW-0472">Membrane</keyword>
<feature type="transmembrane region" description="Helical" evidence="19">
    <location>
        <begin position="39"/>
        <end position="56"/>
    </location>
</feature>
<evidence type="ECO:0000256" key="8">
    <source>
        <dbReference type="ARBA" id="ARBA00022777"/>
    </source>
</evidence>
<dbReference type="EMBL" id="SCFR01000029">
    <property type="protein sequence ID" value="TFF64799.1"/>
    <property type="molecule type" value="Genomic_DNA"/>
</dbReference>
<keyword evidence="3" id="KW-1003">Cell membrane</keyword>
<dbReference type="GO" id="GO:0016301">
    <property type="term" value="F:kinase activity"/>
    <property type="evidence" value="ECO:0007669"/>
    <property type="project" value="UniProtKB-KW"/>
</dbReference>
<evidence type="ECO:0000256" key="5">
    <source>
        <dbReference type="ARBA" id="ARBA00022679"/>
    </source>
</evidence>
<keyword evidence="22" id="KW-1185">Reference proteome</keyword>
<keyword evidence="5" id="KW-0808">Transferase</keyword>
<evidence type="ECO:0000256" key="3">
    <source>
        <dbReference type="ARBA" id="ARBA00022475"/>
    </source>
</evidence>
<dbReference type="InterPro" id="IPR000326">
    <property type="entry name" value="PAP2/HPO"/>
</dbReference>
<organism evidence="21 22">
    <name type="scientific">Helcococcus ovis</name>
    <dbReference type="NCBI Taxonomy" id="72026"/>
    <lineage>
        <taxon>Bacteria</taxon>
        <taxon>Bacillati</taxon>
        <taxon>Bacillota</taxon>
        <taxon>Tissierellia</taxon>
        <taxon>Tissierellales</taxon>
        <taxon>Peptoniphilaceae</taxon>
        <taxon>Helcococcus</taxon>
    </lineage>
</organism>
<dbReference type="PANTHER" id="PTHR34299:SF1">
    <property type="entry name" value="DIACYLGLYCEROL KINASE"/>
    <property type="match status" value="1"/>
</dbReference>
<evidence type="ECO:0000259" key="20">
    <source>
        <dbReference type="Pfam" id="PF01569"/>
    </source>
</evidence>
<feature type="active site" description="Proton acceptor" evidence="15">
    <location>
        <position position="77"/>
    </location>
</feature>
<feature type="binding site" evidence="18">
    <location>
        <position position="36"/>
    </location>
    <ligand>
        <name>a divalent metal cation</name>
        <dbReference type="ChEBI" id="CHEBI:60240"/>
    </ligand>
</feature>
<evidence type="ECO:0000256" key="14">
    <source>
        <dbReference type="ARBA" id="ARBA00023264"/>
    </source>
</evidence>
<feature type="binding site" evidence="16">
    <location>
        <position position="77"/>
    </location>
    <ligand>
        <name>substrate</name>
    </ligand>
</feature>
<dbReference type="GeneID" id="97031520"/>
<keyword evidence="11" id="KW-0443">Lipid metabolism</keyword>
<dbReference type="GO" id="GO:0005886">
    <property type="term" value="C:plasma membrane"/>
    <property type="evidence" value="ECO:0007669"/>
    <property type="project" value="UniProtKB-SubCell"/>
</dbReference>
<evidence type="ECO:0000256" key="6">
    <source>
        <dbReference type="ARBA" id="ARBA00022692"/>
    </source>
</evidence>
<evidence type="ECO:0000256" key="18">
    <source>
        <dbReference type="PIRSR" id="PIRSR600829-4"/>
    </source>
</evidence>
<dbReference type="RefSeq" id="WP_134711758.1">
    <property type="nucleotide sequence ID" value="NZ_CP119081.1"/>
</dbReference>
<feature type="transmembrane region" description="Helical" evidence="19">
    <location>
        <begin position="148"/>
        <end position="168"/>
    </location>
</feature>
<keyword evidence="18" id="KW-0460">Magnesium</keyword>
<feature type="binding site" evidence="17">
    <location>
        <begin position="103"/>
        <end position="104"/>
    </location>
    <ligand>
        <name>ATP</name>
        <dbReference type="ChEBI" id="CHEBI:30616"/>
    </ligand>
</feature>
<protein>
    <submittedName>
        <fullName evidence="21">Phosphatase PAP2 family protein</fullName>
    </submittedName>
</protein>
<dbReference type="InterPro" id="IPR036945">
    <property type="entry name" value="DAGK_sf"/>
</dbReference>
<evidence type="ECO:0000256" key="12">
    <source>
        <dbReference type="ARBA" id="ARBA00023136"/>
    </source>
</evidence>
<proteinExistence type="inferred from homology"/>
<dbReference type="AlphaFoldDB" id="A0A4R9C172"/>
<gene>
    <name evidence="21" type="ORF">EQF91_07195</name>
</gene>
<feature type="binding site" evidence="18">
    <location>
        <position position="84"/>
    </location>
    <ligand>
        <name>a divalent metal cation</name>
        <dbReference type="ChEBI" id="CHEBI:60240"/>
    </ligand>
</feature>
<dbReference type="Gene3D" id="1.20.144.10">
    <property type="entry name" value="Phosphatidic acid phosphatase type 2/haloperoxidase"/>
    <property type="match status" value="1"/>
</dbReference>
<evidence type="ECO:0000256" key="7">
    <source>
        <dbReference type="ARBA" id="ARBA00022741"/>
    </source>
</evidence>
<keyword evidence="6 19" id="KW-0812">Transmembrane</keyword>
<feature type="transmembrane region" description="Helical" evidence="19">
    <location>
        <begin position="188"/>
        <end position="215"/>
    </location>
</feature>
<accession>A0A4R9C172</accession>
<dbReference type="PANTHER" id="PTHR34299">
    <property type="entry name" value="DIACYLGLYCEROL KINASE"/>
    <property type="match status" value="1"/>
</dbReference>
<keyword evidence="8" id="KW-0418">Kinase</keyword>
<dbReference type="Gene3D" id="1.10.287.3610">
    <property type="match status" value="1"/>
</dbReference>
<evidence type="ECO:0000256" key="10">
    <source>
        <dbReference type="ARBA" id="ARBA00022989"/>
    </source>
</evidence>
<dbReference type="CDD" id="cd14266">
    <property type="entry name" value="UDPK_IM_PAP2_like"/>
    <property type="match status" value="1"/>
</dbReference>
<comment type="caution">
    <text evidence="21">The sequence shown here is derived from an EMBL/GenBank/DDBJ whole genome shotgun (WGS) entry which is preliminary data.</text>
</comment>
<dbReference type="GO" id="GO:0046872">
    <property type="term" value="F:metal ion binding"/>
    <property type="evidence" value="ECO:0007669"/>
    <property type="project" value="UniProtKB-KW"/>
</dbReference>
<evidence type="ECO:0000256" key="11">
    <source>
        <dbReference type="ARBA" id="ARBA00023098"/>
    </source>
</evidence>
<keyword evidence="4" id="KW-0444">Lipid biosynthesis</keyword>
<evidence type="ECO:0000256" key="13">
    <source>
        <dbReference type="ARBA" id="ARBA00023209"/>
    </source>
</evidence>
<dbReference type="GO" id="GO:0005524">
    <property type="term" value="F:ATP binding"/>
    <property type="evidence" value="ECO:0007669"/>
    <property type="project" value="UniProtKB-KW"/>
</dbReference>
<dbReference type="Proteomes" id="UP000297454">
    <property type="component" value="Unassembled WGS sequence"/>
</dbReference>
<feature type="transmembrane region" description="Helical" evidence="19">
    <location>
        <begin position="63"/>
        <end position="83"/>
    </location>
</feature>
<evidence type="ECO:0000256" key="2">
    <source>
        <dbReference type="ARBA" id="ARBA00005967"/>
    </source>
</evidence>
<keyword evidence="10 19" id="KW-1133">Transmembrane helix</keyword>
<dbReference type="SUPFAM" id="SSF48317">
    <property type="entry name" value="Acid phosphatase/Vanadium-dependent haloperoxidase"/>
    <property type="match status" value="1"/>
</dbReference>
<dbReference type="InterPro" id="IPR036938">
    <property type="entry name" value="PAP2/HPO_sf"/>
</dbReference>
<feature type="binding site" evidence="17">
    <location>
        <position position="36"/>
    </location>
    <ligand>
        <name>ATP</name>
        <dbReference type="ChEBI" id="CHEBI:30616"/>
    </ligand>
</feature>
<dbReference type="InterPro" id="IPR000829">
    <property type="entry name" value="DAGK"/>
</dbReference>
<evidence type="ECO:0000256" key="17">
    <source>
        <dbReference type="PIRSR" id="PIRSR600829-3"/>
    </source>
</evidence>
<evidence type="ECO:0000256" key="1">
    <source>
        <dbReference type="ARBA" id="ARBA00004651"/>
    </source>
</evidence>
<reference evidence="21 22" key="1">
    <citation type="submission" date="2019-01" db="EMBL/GenBank/DDBJ databases">
        <title>Draft Genome Sequences of Helcococcus ovis Strains Isolated from the Uterus and Vagina of Dairy Cows with Metritis.</title>
        <authorList>
            <person name="Cunha F."/>
            <person name="Jeon S.J."/>
            <person name="Kutzer P."/>
            <person name="Galvao K.N."/>
        </authorList>
    </citation>
    <scope>NUCLEOTIDE SEQUENCE [LARGE SCALE GENOMIC DNA]</scope>
    <source>
        <strain evidence="21 22">KG-37</strain>
    </source>
</reference>
<sequence length="249" mass="27725">MKNYDNEEKDRIKNNNKIASSFENAINGIIESVNTERNMKIHIIIATMVLILSFLLDFTRVELIIIAITTMLVLVTELINTAIETLTDLTIDGKYHELAKKTKDISAGAVLLMSINSLIVGYLLLYPKLKKIFISKNVFQKIMINQEHLVVISIGAVMLLTLLLKGIFFKKNTTHLFGGSVSGHTSLAFNIATIGYIISKNYIIGILLFILAAIVGESRYEAKIHTMKEIVIGAVLGIILALVIFINYI</sequence>
<evidence type="ECO:0000256" key="16">
    <source>
        <dbReference type="PIRSR" id="PIRSR600829-2"/>
    </source>
</evidence>
<feature type="domain" description="Phosphatidic acid phosphatase type 2/haloperoxidase" evidence="20">
    <location>
        <begin position="177"/>
        <end position="245"/>
    </location>
</feature>